<dbReference type="AlphaFoldDB" id="M0NM90"/>
<dbReference type="InterPro" id="IPR003779">
    <property type="entry name" value="CMD-like"/>
</dbReference>
<comment type="caution">
    <text evidence="2">The sequence shown here is derived from an EMBL/GenBank/DDBJ whole genome shotgun (WGS) entry which is preliminary data.</text>
</comment>
<dbReference type="OrthoDB" id="343109at2157"/>
<name>M0NM90_9EURY</name>
<dbReference type="GO" id="GO:0051920">
    <property type="term" value="F:peroxiredoxin activity"/>
    <property type="evidence" value="ECO:0007669"/>
    <property type="project" value="InterPro"/>
</dbReference>
<keyword evidence="3" id="KW-1185">Reference proteome</keyword>
<dbReference type="PATRIC" id="fig|1227482.3.peg.2779"/>
<dbReference type="PANTHER" id="PTHR34846">
    <property type="entry name" value="4-CARBOXYMUCONOLACTONE DECARBOXYLASE FAMILY PROTEIN (AFU_ORTHOLOGUE AFUA_6G11590)"/>
    <property type="match status" value="1"/>
</dbReference>
<dbReference type="PANTHER" id="PTHR34846:SF11">
    <property type="entry name" value="4-CARBOXYMUCONOLACTONE DECARBOXYLASE FAMILY PROTEIN (AFU_ORTHOLOGUE AFUA_6G11590)"/>
    <property type="match status" value="1"/>
</dbReference>
<dbReference type="STRING" id="1227482.C469_13730"/>
<dbReference type="Pfam" id="PF02627">
    <property type="entry name" value="CMD"/>
    <property type="match status" value="1"/>
</dbReference>
<evidence type="ECO:0000313" key="2">
    <source>
        <dbReference type="EMBL" id="EMA58274.1"/>
    </source>
</evidence>
<dbReference type="RefSeq" id="WP_008007518.1">
    <property type="nucleotide sequence ID" value="NZ_AOJG01000038.1"/>
</dbReference>
<dbReference type="Proteomes" id="UP000011650">
    <property type="component" value="Unassembled WGS sequence"/>
</dbReference>
<feature type="domain" description="Carboxymuconolactone decarboxylase-like" evidence="1">
    <location>
        <begin position="69"/>
        <end position="138"/>
    </location>
</feature>
<dbReference type="SUPFAM" id="SSF69118">
    <property type="entry name" value="AhpD-like"/>
    <property type="match status" value="1"/>
</dbReference>
<gene>
    <name evidence="2" type="ORF">C469_13730</name>
</gene>
<organism evidence="2 3">
    <name type="scientific">Halorubrum lipolyticum DSM 21995</name>
    <dbReference type="NCBI Taxonomy" id="1227482"/>
    <lineage>
        <taxon>Archaea</taxon>
        <taxon>Methanobacteriati</taxon>
        <taxon>Methanobacteriota</taxon>
        <taxon>Stenosarchaea group</taxon>
        <taxon>Halobacteria</taxon>
        <taxon>Halobacteriales</taxon>
        <taxon>Haloferacaceae</taxon>
        <taxon>Halorubrum</taxon>
    </lineage>
</organism>
<reference evidence="2 3" key="1">
    <citation type="journal article" date="2014" name="PLoS Genet.">
        <title>Phylogenetically driven sequencing of extremely halophilic archaea reveals strategies for static and dynamic osmo-response.</title>
        <authorList>
            <person name="Becker E.A."/>
            <person name="Seitzer P.M."/>
            <person name="Tritt A."/>
            <person name="Larsen D."/>
            <person name="Krusor M."/>
            <person name="Yao A.I."/>
            <person name="Wu D."/>
            <person name="Madern D."/>
            <person name="Eisen J.A."/>
            <person name="Darling A.E."/>
            <person name="Facciotti M.T."/>
        </authorList>
    </citation>
    <scope>NUCLEOTIDE SEQUENCE [LARGE SCALE GENOMIC DNA]</scope>
    <source>
        <strain evidence="2 3">DSM 21995</strain>
    </source>
</reference>
<dbReference type="Gene3D" id="1.20.1290.10">
    <property type="entry name" value="AhpD-like"/>
    <property type="match status" value="1"/>
</dbReference>
<dbReference type="InterPro" id="IPR029032">
    <property type="entry name" value="AhpD-like"/>
</dbReference>
<sequence length="198" mass="22943">MARIPYRSRDEVPEPYRDLLDTHLTVSLPDVETYDTVQERNVAGGSRNIYRLFAHAPEVLASHREHLSLMWEEFSIPPRDRELALLTLGRELRAEYEWHHHVPVAYDEGISLDEIVALADREYGGFTGHERSLMEYTERFARREVDEAVHDAVAETYDDGTMLELSMLLGFYVFLASTLSALDVDLEEEFVGWRLENL</sequence>
<evidence type="ECO:0000259" key="1">
    <source>
        <dbReference type="Pfam" id="PF02627"/>
    </source>
</evidence>
<proteinExistence type="predicted"/>
<evidence type="ECO:0000313" key="3">
    <source>
        <dbReference type="Proteomes" id="UP000011650"/>
    </source>
</evidence>
<accession>M0NM90</accession>
<protein>
    <submittedName>
        <fullName evidence="2">Carboxymuconolactone decarboxylase</fullName>
    </submittedName>
</protein>
<dbReference type="EMBL" id="AOJG01000038">
    <property type="protein sequence ID" value="EMA58274.1"/>
    <property type="molecule type" value="Genomic_DNA"/>
</dbReference>